<dbReference type="OrthoDB" id="5149675at2"/>
<accession>A0A5B8C3T0</accession>
<evidence type="ECO:0000313" key="1">
    <source>
        <dbReference type="EMBL" id="QDC24797.1"/>
    </source>
</evidence>
<dbReference type="EMBL" id="CP040915">
    <property type="protein sequence ID" value="QDC24797.1"/>
    <property type="molecule type" value="Genomic_DNA"/>
</dbReference>
<dbReference type="RefSeq" id="WP_139928498.1">
    <property type="nucleotide sequence ID" value="NZ_CP040915.1"/>
</dbReference>
<sequence>MIDINRLTLGEIAKVEELSGQPISTIGDEKAPKGLALAALAFVAKRREDAKFSWNAAQELTIEDANTILGLGQEVTDAPLDGGSAKPAKTRTK</sequence>
<reference evidence="1 2" key="1">
    <citation type="submission" date="2019-05" db="EMBL/GenBank/DDBJ databases">
        <title>Georgenia *** sp. nov., and Georgenia *** sp. nov., isolated from the intestinal contents of plateau pika (Ochotona curzoniae) in the Qinghai-Tibet plateau of China.</title>
        <authorList>
            <person name="Tian Z."/>
        </authorList>
    </citation>
    <scope>NUCLEOTIDE SEQUENCE [LARGE SCALE GENOMIC DNA]</scope>
    <source>
        <strain evidence="1 2">Z443</strain>
    </source>
</reference>
<proteinExistence type="predicted"/>
<gene>
    <name evidence="1" type="ORF">FE374_09385</name>
</gene>
<dbReference type="Proteomes" id="UP000314616">
    <property type="component" value="Chromosome"/>
</dbReference>
<organism evidence="1 2">
    <name type="scientific">Georgenia yuyongxinii</name>
    <dbReference type="NCBI Taxonomy" id="2589797"/>
    <lineage>
        <taxon>Bacteria</taxon>
        <taxon>Bacillati</taxon>
        <taxon>Actinomycetota</taxon>
        <taxon>Actinomycetes</taxon>
        <taxon>Micrococcales</taxon>
        <taxon>Bogoriellaceae</taxon>
        <taxon>Georgenia</taxon>
    </lineage>
</organism>
<name>A0A5B8C3T0_9MICO</name>
<evidence type="ECO:0000313" key="2">
    <source>
        <dbReference type="Proteomes" id="UP000314616"/>
    </source>
</evidence>
<dbReference type="KEGG" id="gyu:FE374_09385"/>
<protein>
    <submittedName>
        <fullName evidence="1">Uncharacterized protein</fullName>
    </submittedName>
</protein>
<dbReference type="AlphaFoldDB" id="A0A5B8C3T0"/>